<dbReference type="EMBL" id="PVTR01000002">
    <property type="protein sequence ID" value="PRY89548.1"/>
    <property type="molecule type" value="Genomic_DNA"/>
</dbReference>
<evidence type="ECO:0000313" key="4">
    <source>
        <dbReference type="Proteomes" id="UP000238157"/>
    </source>
</evidence>
<dbReference type="GO" id="GO:0016020">
    <property type="term" value="C:membrane"/>
    <property type="evidence" value="ECO:0007669"/>
    <property type="project" value="InterPro"/>
</dbReference>
<proteinExistence type="predicted"/>
<gene>
    <name evidence="3" type="ORF">CLW00_10223</name>
</gene>
<feature type="transmembrane region" description="Helical" evidence="1">
    <location>
        <begin position="21"/>
        <end position="43"/>
    </location>
</feature>
<evidence type="ECO:0000256" key="1">
    <source>
        <dbReference type="SAM" id="Phobius"/>
    </source>
</evidence>
<dbReference type="GO" id="GO:0000155">
    <property type="term" value="F:phosphorelay sensor kinase activity"/>
    <property type="evidence" value="ECO:0007669"/>
    <property type="project" value="InterPro"/>
</dbReference>
<evidence type="ECO:0000259" key="2">
    <source>
        <dbReference type="Pfam" id="PF06580"/>
    </source>
</evidence>
<dbReference type="Proteomes" id="UP000238157">
    <property type="component" value="Unassembled WGS sequence"/>
</dbReference>
<sequence>MRDQAQIYPKSWSKKVFVSATIFNSLGRFILLNLLIAAVLMLIQCPACLLSFEGLKSIFPEFLFSFLMSSTISFGGFTVENYFDKRISWIQQPVKRLVFTTGTYLLYCFVVSYILITLYVVITVEEVTFSNISWLRILTNTLYPIIIAVIIIAIFISRSWLFEWRNAAIEAEKLRSEKLASQYQSLKNQLNPHFLFNSLNVLSNLVYESPDKSADFIQQLSRIYRYVLEVQNEELVSLEEELVFAENYLSLQKIRFESSLEYFVEVTDVSGYFIPPLSLQLLLENAIKHNVASRQNPLKVFIHQNGQSLEVRNILQPKSSQEEEVSGIGLENIKKRYELLSDRQLEIRKTKHEFIVSLPLLRVDNREFKDEGKKHTME</sequence>
<name>A0A2T0WS68_9BACT</name>
<dbReference type="RefSeq" id="WP_106132262.1">
    <property type="nucleotide sequence ID" value="NZ_PVTR01000002.1"/>
</dbReference>
<keyword evidence="3" id="KW-0808">Transferase</keyword>
<feature type="transmembrane region" description="Helical" evidence="1">
    <location>
        <begin position="63"/>
        <end position="83"/>
    </location>
</feature>
<keyword evidence="1" id="KW-1133">Transmembrane helix</keyword>
<dbReference type="InterPro" id="IPR036890">
    <property type="entry name" value="HATPase_C_sf"/>
</dbReference>
<comment type="caution">
    <text evidence="3">The sequence shown here is derived from an EMBL/GenBank/DDBJ whole genome shotgun (WGS) entry which is preliminary data.</text>
</comment>
<evidence type="ECO:0000313" key="3">
    <source>
        <dbReference type="EMBL" id="PRY89548.1"/>
    </source>
</evidence>
<keyword evidence="1" id="KW-0472">Membrane</keyword>
<feature type="transmembrane region" description="Helical" evidence="1">
    <location>
        <begin position="142"/>
        <end position="161"/>
    </location>
</feature>
<accession>A0A2T0WS68</accession>
<keyword evidence="4" id="KW-1185">Reference proteome</keyword>
<dbReference type="PANTHER" id="PTHR34220:SF7">
    <property type="entry name" value="SENSOR HISTIDINE KINASE YPDA"/>
    <property type="match status" value="1"/>
</dbReference>
<protein>
    <submittedName>
        <fullName evidence="3">Histidine kinase</fullName>
    </submittedName>
</protein>
<dbReference type="InterPro" id="IPR010559">
    <property type="entry name" value="Sig_transdc_His_kin_internal"/>
</dbReference>
<dbReference type="PANTHER" id="PTHR34220">
    <property type="entry name" value="SENSOR HISTIDINE KINASE YPDA"/>
    <property type="match status" value="1"/>
</dbReference>
<dbReference type="OrthoDB" id="927174at2"/>
<dbReference type="AlphaFoldDB" id="A0A2T0WS68"/>
<dbReference type="Gene3D" id="3.30.565.10">
    <property type="entry name" value="Histidine kinase-like ATPase, C-terminal domain"/>
    <property type="match status" value="1"/>
</dbReference>
<feature type="domain" description="Signal transduction histidine kinase internal region" evidence="2">
    <location>
        <begin position="182"/>
        <end position="259"/>
    </location>
</feature>
<feature type="transmembrane region" description="Helical" evidence="1">
    <location>
        <begin position="104"/>
        <end position="122"/>
    </location>
</feature>
<organism evidence="3 4">
    <name type="scientific">Mongoliibacter ruber</name>
    <dbReference type="NCBI Taxonomy" id="1750599"/>
    <lineage>
        <taxon>Bacteria</taxon>
        <taxon>Pseudomonadati</taxon>
        <taxon>Bacteroidota</taxon>
        <taxon>Cytophagia</taxon>
        <taxon>Cytophagales</taxon>
        <taxon>Cyclobacteriaceae</taxon>
        <taxon>Mongoliibacter</taxon>
    </lineage>
</organism>
<keyword evidence="3" id="KW-0418">Kinase</keyword>
<keyword evidence="1" id="KW-0812">Transmembrane</keyword>
<dbReference type="InterPro" id="IPR050640">
    <property type="entry name" value="Bact_2-comp_sensor_kinase"/>
</dbReference>
<reference evidence="3 4" key="1">
    <citation type="submission" date="2018-03" db="EMBL/GenBank/DDBJ databases">
        <title>Genomic Encyclopedia of Archaeal and Bacterial Type Strains, Phase II (KMG-II): from individual species to whole genera.</title>
        <authorList>
            <person name="Goeker M."/>
        </authorList>
    </citation>
    <scope>NUCLEOTIDE SEQUENCE [LARGE SCALE GENOMIC DNA]</scope>
    <source>
        <strain evidence="3 4">DSM 27929</strain>
    </source>
</reference>
<dbReference type="Pfam" id="PF06580">
    <property type="entry name" value="His_kinase"/>
    <property type="match status" value="1"/>
</dbReference>